<dbReference type="AlphaFoldDB" id="A0A2N9ESK9"/>
<protein>
    <recommendedName>
        <fullName evidence="1">MULE transposase domain-containing protein</fullName>
    </recommendedName>
</protein>
<proteinExistence type="predicted"/>
<feature type="domain" description="MULE transposase" evidence="1">
    <location>
        <begin position="262"/>
        <end position="361"/>
    </location>
</feature>
<dbReference type="PANTHER" id="PTHR31973">
    <property type="entry name" value="POLYPROTEIN, PUTATIVE-RELATED"/>
    <property type="match status" value="1"/>
</dbReference>
<dbReference type="EMBL" id="OIVN01000298">
    <property type="protein sequence ID" value="SPC77858.1"/>
    <property type="molecule type" value="Genomic_DNA"/>
</dbReference>
<sequence>MKNIQVKQGINFKKLRRKIFNALELDNHSNAITITFRSPQAILSHNIFYMPMLINGDNDVNFMFDVLDEMPQLIGVKLYITITPQLVGVELYNIEDAQHANLEGYGGEDLQGDYNVLTQPLTTPLDGCGPNRFDENAQGVQDDHLDDVFMASQTLHDIDDVHDDYEDSELEFRKGLIFSNKAKVQYAVKIYSIKRNQRIYGDWVKSYEILPKFMAAVQDANPNTVVRWKKKYGIERNTERFHRVFWAFGPCIARFIHYRPMISIDATHLYGKYQEKLLIAMAPDANNEVYPLAFAVVKSKSKDSWKWFLSCIKEDVTQRKSIYLISDRHVGIEKAVQDEHVTDWQSPNGYWRACIHHVASNFNQRYKDKNLKNMIIRASSVNQKRKFDTTMACIRRYNEEARIQLDEIPIERWTCSHDDGIVMGQ</sequence>
<organism evidence="2">
    <name type="scientific">Fagus sylvatica</name>
    <name type="common">Beechnut</name>
    <dbReference type="NCBI Taxonomy" id="28930"/>
    <lineage>
        <taxon>Eukaryota</taxon>
        <taxon>Viridiplantae</taxon>
        <taxon>Streptophyta</taxon>
        <taxon>Embryophyta</taxon>
        <taxon>Tracheophyta</taxon>
        <taxon>Spermatophyta</taxon>
        <taxon>Magnoliopsida</taxon>
        <taxon>eudicotyledons</taxon>
        <taxon>Gunneridae</taxon>
        <taxon>Pentapetalae</taxon>
        <taxon>rosids</taxon>
        <taxon>fabids</taxon>
        <taxon>Fagales</taxon>
        <taxon>Fagaceae</taxon>
        <taxon>Fagus</taxon>
    </lineage>
</organism>
<dbReference type="Pfam" id="PF10551">
    <property type="entry name" value="MULE"/>
    <property type="match status" value="1"/>
</dbReference>
<evidence type="ECO:0000259" key="1">
    <source>
        <dbReference type="Pfam" id="PF10551"/>
    </source>
</evidence>
<dbReference type="PANTHER" id="PTHR31973:SF195">
    <property type="entry name" value="MUDR FAMILY TRANSPOSASE"/>
    <property type="match status" value="1"/>
</dbReference>
<accession>A0A2N9ESK9</accession>
<dbReference type="InterPro" id="IPR018289">
    <property type="entry name" value="MULE_transposase_dom"/>
</dbReference>
<name>A0A2N9ESK9_FAGSY</name>
<gene>
    <name evidence="2" type="ORF">FSB_LOCUS5740</name>
</gene>
<reference evidence="2" key="1">
    <citation type="submission" date="2018-02" db="EMBL/GenBank/DDBJ databases">
        <authorList>
            <person name="Cohen D.B."/>
            <person name="Kent A.D."/>
        </authorList>
    </citation>
    <scope>NUCLEOTIDE SEQUENCE</scope>
</reference>
<evidence type="ECO:0000313" key="2">
    <source>
        <dbReference type="EMBL" id="SPC77858.1"/>
    </source>
</evidence>